<feature type="signal peptide" evidence="4">
    <location>
        <begin position="1"/>
        <end position="26"/>
    </location>
</feature>
<dbReference type="EMBL" id="BAAAYU010000005">
    <property type="protein sequence ID" value="GAA3641773.1"/>
    <property type="molecule type" value="Genomic_DNA"/>
</dbReference>
<dbReference type="PANTHER" id="PTHR30061">
    <property type="entry name" value="MALTOSE-BINDING PERIPLASMIC PROTEIN"/>
    <property type="match status" value="1"/>
</dbReference>
<evidence type="ECO:0000256" key="4">
    <source>
        <dbReference type="SAM" id="SignalP"/>
    </source>
</evidence>
<protein>
    <submittedName>
        <fullName evidence="5">Sugar ABC transporter substrate-binding protein</fullName>
    </submittedName>
</protein>
<dbReference type="PROSITE" id="PS51257">
    <property type="entry name" value="PROKAR_LIPOPROTEIN"/>
    <property type="match status" value="1"/>
</dbReference>
<dbReference type="Proteomes" id="UP001501697">
    <property type="component" value="Unassembled WGS sequence"/>
</dbReference>
<evidence type="ECO:0000313" key="6">
    <source>
        <dbReference type="Proteomes" id="UP001501697"/>
    </source>
</evidence>
<keyword evidence="2" id="KW-0813">Transport</keyword>
<feature type="chain" id="PRO_5046689352" evidence="4">
    <location>
        <begin position="27"/>
        <end position="442"/>
    </location>
</feature>
<name>A0ABP7AWP8_9MICO</name>
<dbReference type="SUPFAM" id="SSF53850">
    <property type="entry name" value="Periplasmic binding protein-like II"/>
    <property type="match status" value="1"/>
</dbReference>
<evidence type="ECO:0000256" key="2">
    <source>
        <dbReference type="ARBA" id="ARBA00022448"/>
    </source>
</evidence>
<evidence type="ECO:0000256" key="1">
    <source>
        <dbReference type="ARBA" id="ARBA00008520"/>
    </source>
</evidence>
<keyword evidence="3 4" id="KW-0732">Signal</keyword>
<dbReference type="RefSeq" id="WP_344739405.1">
    <property type="nucleotide sequence ID" value="NZ_BAAAYU010000005.1"/>
</dbReference>
<reference evidence="6" key="1">
    <citation type="journal article" date="2019" name="Int. J. Syst. Evol. Microbiol.">
        <title>The Global Catalogue of Microorganisms (GCM) 10K type strain sequencing project: providing services to taxonomists for standard genome sequencing and annotation.</title>
        <authorList>
            <consortium name="The Broad Institute Genomics Platform"/>
            <consortium name="The Broad Institute Genome Sequencing Center for Infectious Disease"/>
            <person name="Wu L."/>
            <person name="Ma J."/>
        </authorList>
    </citation>
    <scope>NUCLEOTIDE SEQUENCE [LARGE SCALE GENOMIC DNA]</scope>
    <source>
        <strain evidence="6">JCM 16544</strain>
    </source>
</reference>
<evidence type="ECO:0000256" key="3">
    <source>
        <dbReference type="ARBA" id="ARBA00022729"/>
    </source>
</evidence>
<dbReference type="Pfam" id="PF01547">
    <property type="entry name" value="SBP_bac_1"/>
    <property type="match status" value="1"/>
</dbReference>
<dbReference type="InterPro" id="IPR006059">
    <property type="entry name" value="SBP"/>
</dbReference>
<gene>
    <name evidence="5" type="ORF">GCM10022200_26930</name>
</gene>
<sequence length="442" mass="47625">MITRSIAAKRWGAAAASLVALTLVTAGCTTSAPTGDPTTSDEPVEILFWSWLPNIQTTIDLFEEAHPNITVNLENVGAGQEQYTKMQNAIDAGSGGPDVAQVTYDAIASFAITGALADIEQSTDADLDDIFLSGVLQNVRVDGTTYGVPQDFGPGVLYYREDVFTDAGVEVPETWDDYAVAAEAIRASGDDRYITYLDAGLADFAYMGFWQMEADPWSVSSADVSIDLGGAGPQQWAEYWGDLNARDLLIHSTMGSDEWFRQMGDGQIASWVVGAWGLQALQNNLPDNEGLWRVAPMPSWEAGQPASSQFGGSSTVVLEQSEKKDAATTFALWLNSDPVAVESLKNDQGLLPTTNAAWEAPDFVDEEIAYLGGQQARQVFAESADTTAPGWEWLPFQVYVTSVFQDTVGAAIDSGGDMEAALLDWQGRIVEYAQNQGFTVAE</sequence>
<dbReference type="PANTHER" id="PTHR30061:SF50">
    <property type="entry name" value="MALTOSE_MALTODEXTRIN-BINDING PERIPLASMIC PROTEIN"/>
    <property type="match status" value="1"/>
</dbReference>
<comment type="caution">
    <text evidence="5">The sequence shown here is derived from an EMBL/GenBank/DDBJ whole genome shotgun (WGS) entry which is preliminary data.</text>
</comment>
<evidence type="ECO:0000313" key="5">
    <source>
        <dbReference type="EMBL" id="GAA3641773.1"/>
    </source>
</evidence>
<accession>A0ABP7AWP8</accession>
<organism evidence="5 6">
    <name type="scientific">Microbacterium awajiense</name>
    <dbReference type="NCBI Taxonomy" id="415214"/>
    <lineage>
        <taxon>Bacteria</taxon>
        <taxon>Bacillati</taxon>
        <taxon>Actinomycetota</taxon>
        <taxon>Actinomycetes</taxon>
        <taxon>Micrococcales</taxon>
        <taxon>Microbacteriaceae</taxon>
        <taxon>Microbacterium</taxon>
    </lineage>
</organism>
<proteinExistence type="inferred from homology"/>
<dbReference type="Gene3D" id="3.40.190.10">
    <property type="entry name" value="Periplasmic binding protein-like II"/>
    <property type="match status" value="3"/>
</dbReference>
<keyword evidence="6" id="KW-1185">Reference proteome</keyword>
<comment type="similarity">
    <text evidence="1">Belongs to the bacterial solute-binding protein 1 family.</text>
</comment>